<gene>
    <name evidence="1" type="ORF">FALBO_12013</name>
</gene>
<evidence type="ECO:0000313" key="1">
    <source>
        <dbReference type="EMBL" id="KAF4461187.1"/>
    </source>
</evidence>
<dbReference type="Proteomes" id="UP000554235">
    <property type="component" value="Unassembled WGS sequence"/>
</dbReference>
<proteinExistence type="predicted"/>
<name>A0A8H4L3Y6_9HYPO</name>
<dbReference type="AlphaFoldDB" id="A0A8H4L3Y6"/>
<sequence>MVKYKVKVQRHEKWSQGFTKTGMKLCCAIGVESNDHQAISVIEWEDEYYIANSNSEFSDHGIFLSKKHFPKNRGLTVDAANISVFNAPRPIKFHQSYTNKDNKVAGPINHDIEAPENGFLFKNDTVASCVVYAKIGGKPSPSPIYISNGGPLPPQTETLKPLTRCKVWYSPLHDTSDMVSSFSGRFLDIDLTGANSVMVEYNIEGNWVSQ</sequence>
<evidence type="ECO:0000313" key="2">
    <source>
        <dbReference type="Proteomes" id="UP000554235"/>
    </source>
</evidence>
<protein>
    <submittedName>
        <fullName evidence="1">Uncharacterized protein</fullName>
    </submittedName>
</protein>
<accession>A0A8H4L3Y6</accession>
<dbReference type="OrthoDB" id="2987506at2759"/>
<keyword evidence="2" id="KW-1185">Reference proteome</keyword>
<reference evidence="1 2" key="1">
    <citation type="submission" date="2020-01" db="EMBL/GenBank/DDBJ databases">
        <title>Identification and distribution of gene clusters putatively required for synthesis of sphingolipid metabolism inhibitors in phylogenetically diverse species of the filamentous fungus Fusarium.</title>
        <authorList>
            <person name="Kim H.-S."/>
            <person name="Busman M."/>
            <person name="Brown D.W."/>
            <person name="Divon H."/>
            <person name="Uhlig S."/>
            <person name="Proctor R.H."/>
        </authorList>
    </citation>
    <scope>NUCLEOTIDE SEQUENCE [LARGE SCALE GENOMIC DNA]</scope>
    <source>
        <strain evidence="1 2">NRRL 20459</strain>
    </source>
</reference>
<comment type="caution">
    <text evidence="1">The sequence shown here is derived from an EMBL/GenBank/DDBJ whole genome shotgun (WGS) entry which is preliminary data.</text>
</comment>
<dbReference type="EMBL" id="JAADYS010001767">
    <property type="protein sequence ID" value="KAF4461187.1"/>
    <property type="molecule type" value="Genomic_DNA"/>
</dbReference>
<organism evidence="1 2">
    <name type="scientific">Fusarium albosuccineum</name>
    <dbReference type="NCBI Taxonomy" id="1237068"/>
    <lineage>
        <taxon>Eukaryota</taxon>
        <taxon>Fungi</taxon>
        <taxon>Dikarya</taxon>
        <taxon>Ascomycota</taxon>
        <taxon>Pezizomycotina</taxon>
        <taxon>Sordariomycetes</taxon>
        <taxon>Hypocreomycetidae</taxon>
        <taxon>Hypocreales</taxon>
        <taxon>Nectriaceae</taxon>
        <taxon>Fusarium</taxon>
        <taxon>Fusarium decemcellulare species complex</taxon>
    </lineage>
</organism>